<comment type="caution">
    <text evidence="1">The sequence shown here is derived from an EMBL/GenBank/DDBJ whole genome shotgun (WGS) entry which is preliminary data.</text>
</comment>
<evidence type="ECO:0000313" key="2">
    <source>
        <dbReference type="Proteomes" id="UP000651156"/>
    </source>
</evidence>
<dbReference type="EMBL" id="JADEWN010000033">
    <property type="protein sequence ID" value="MBE9191501.1"/>
    <property type="molecule type" value="Genomic_DNA"/>
</dbReference>
<evidence type="ECO:0000313" key="1">
    <source>
        <dbReference type="EMBL" id="MBE9191501.1"/>
    </source>
</evidence>
<dbReference type="Proteomes" id="UP000651156">
    <property type="component" value="Unassembled WGS sequence"/>
</dbReference>
<accession>A0ABR9UTA0</accession>
<proteinExistence type="predicted"/>
<dbReference type="RefSeq" id="WP_193932638.1">
    <property type="nucleotide sequence ID" value="NZ_CAWPMZ010000063.1"/>
</dbReference>
<reference evidence="1 2" key="1">
    <citation type="submission" date="2020-10" db="EMBL/GenBank/DDBJ databases">
        <authorList>
            <person name="Castelo-Branco R."/>
            <person name="Eusebio N."/>
            <person name="Adriana R."/>
            <person name="Vieira A."/>
            <person name="Brugerolle De Fraissinette N."/>
            <person name="Rezende De Castro R."/>
            <person name="Schneider M.P."/>
            <person name="Vasconcelos V."/>
            <person name="Leao P.N."/>
        </authorList>
    </citation>
    <scope>NUCLEOTIDE SEQUENCE [LARGE SCALE GENOMIC DNA]</scope>
    <source>
        <strain evidence="1 2">LEGE 06123</strain>
    </source>
</reference>
<gene>
    <name evidence="1" type="ORF">IQ230_14315</name>
</gene>
<sequence length="99" mass="11781">MQLNEFAQQEKCPTSLPPALQALWYAKTGNWHKAHEIVQEADDIDSAWVHAYLHRQEGDLSNARYWYRRSRQPEFTASLSQEWEYITQELLKKFTQINV</sequence>
<name>A0ABR9UTA0_9CHRO</name>
<protein>
    <submittedName>
        <fullName evidence="1">Uncharacterized protein</fullName>
    </submittedName>
</protein>
<keyword evidence="2" id="KW-1185">Reference proteome</keyword>
<organism evidence="1 2">
    <name type="scientific">Gloeocapsopsis crepidinum LEGE 06123</name>
    <dbReference type="NCBI Taxonomy" id="588587"/>
    <lineage>
        <taxon>Bacteria</taxon>
        <taxon>Bacillati</taxon>
        <taxon>Cyanobacteriota</taxon>
        <taxon>Cyanophyceae</taxon>
        <taxon>Oscillatoriophycideae</taxon>
        <taxon>Chroococcales</taxon>
        <taxon>Chroococcaceae</taxon>
        <taxon>Gloeocapsopsis</taxon>
    </lineage>
</organism>